<protein>
    <submittedName>
        <fullName evidence="2">Uncharacterized protein</fullName>
    </submittedName>
</protein>
<sequence>MLTTRPVLDLGIRMHDAYYMSKQCDMLDIGLESKTYGRLRDPVVNMYTSYIGGALFSECFTLCGSSSAIYREDRHAWSCGKHFWGHVMLMLCMAEPRSSGSARKMKAFIFVKSFSSQRIDYLLSEHS</sequence>
<evidence type="ECO:0000313" key="1">
    <source>
        <dbReference type="EMBL" id="KFD58895.1"/>
    </source>
</evidence>
<dbReference type="Proteomes" id="UP000030764">
    <property type="component" value="Unassembled WGS sequence"/>
</dbReference>
<dbReference type="EMBL" id="KL367475">
    <property type="protein sequence ID" value="KFD72921.1"/>
    <property type="molecule type" value="Genomic_DNA"/>
</dbReference>
<evidence type="ECO:0000313" key="2">
    <source>
        <dbReference type="EMBL" id="KFD72921.1"/>
    </source>
</evidence>
<keyword evidence="3" id="KW-1185">Reference proteome</keyword>
<accession>A0A085NTX5</accession>
<proteinExistence type="predicted"/>
<reference evidence="2 3" key="1">
    <citation type="journal article" date="2014" name="Nat. Genet.">
        <title>Genome and transcriptome of the porcine whipworm Trichuris suis.</title>
        <authorList>
            <person name="Jex A.R."/>
            <person name="Nejsum P."/>
            <person name="Schwarz E.M."/>
            <person name="Hu L."/>
            <person name="Young N.D."/>
            <person name="Hall R.S."/>
            <person name="Korhonen P.K."/>
            <person name="Liao S."/>
            <person name="Thamsborg S."/>
            <person name="Xia J."/>
            <person name="Xu P."/>
            <person name="Wang S."/>
            <person name="Scheerlinck J.P."/>
            <person name="Hofmann A."/>
            <person name="Sternberg P.W."/>
            <person name="Wang J."/>
            <person name="Gasser R.B."/>
        </authorList>
    </citation>
    <scope>NUCLEOTIDE SEQUENCE [LARGE SCALE GENOMIC DNA]</scope>
    <source>
        <strain evidence="2">DCEP-RM93F</strain>
        <strain evidence="1">DCEP-RM93M</strain>
    </source>
</reference>
<evidence type="ECO:0000313" key="3">
    <source>
        <dbReference type="Proteomes" id="UP000030764"/>
    </source>
</evidence>
<dbReference type="EMBL" id="KL363182">
    <property type="protein sequence ID" value="KFD58895.1"/>
    <property type="molecule type" value="Genomic_DNA"/>
</dbReference>
<gene>
    <name evidence="1" type="ORF">M513_00058</name>
    <name evidence="2" type="ORF">M514_00058</name>
</gene>
<organism evidence="2">
    <name type="scientific">Trichuris suis</name>
    <name type="common">pig whipworm</name>
    <dbReference type="NCBI Taxonomy" id="68888"/>
    <lineage>
        <taxon>Eukaryota</taxon>
        <taxon>Metazoa</taxon>
        <taxon>Ecdysozoa</taxon>
        <taxon>Nematoda</taxon>
        <taxon>Enoplea</taxon>
        <taxon>Dorylaimia</taxon>
        <taxon>Trichinellida</taxon>
        <taxon>Trichuridae</taxon>
        <taxon>Trichuris</taxon>
    </lineage>
</organism>
<name>A0A085NTX5_9BILA</name>
<dbReference type="AlphaFoldDB" id="A0A085NTX5"/>
<dbReference type="Proteomes" id="UP000030758">
    <property type="component" value="Unassembled WGS sequence"/>
</dbReference>